<feature type="domain" description="AB hydrolase-1" evidence="1">
    <location>
        <begin position="75"/>
        <end position="312"/>
    </location>
</feature>
<sequence length="340" mass="37455">MNKRPRSLKILGRLALAGTATWLAYHAYRKKQLQREAPHQGISPPIAPELTRTALINGVLMRWEEHGERETSQLPVIMVHGIPTNPRIWRYVIPRLTRSGLHCLAWELVGFGWSINAGLGRDISIPKQVEYLRAWLDDQGIDQAVFVGHDVGGGVMQGLLAAYPERVAGLLLVDTVAFDNWPVVAMEMARQFHFVFDKLPPALLKPIFHVGLRNLGHDNAQRGREAAALLWEPYNSSTGPAGFANQARHVSSRDTQAIADHLPPDGYDIPVRIVWGEKDSLSIESAERLATLLGAPLHCIPGGRHFNPEDHPVIVADEILNLLGSVAQLPTPSGPGPNEP</sequence>
<evidence type="ECO:0000313" key="2">
    <source>
        <dbReference type="EMBL" id="RBI65574.1"/>
    </source>
</evidence>
<evidence type="ECO:0000313" key="3">
    <source>
        <dbReference type="Proteomes" id="UP000252204"/>
    </source>
</evidence>
<keyword evidence="3" id="KW-1185">Reference proteome</keyword>
<evidence type="ECO:0000259" key="1">
    <source>
        <dbReference type="Pfam" id="PF00561"/>
    </source>
</evidence>
<dbReference type="OrthoDB" id="9780765at2"/>
<protein>
    <submittedName>
        <fullName evidence="2">Alpha/beta hydrolase</fullName>
    </submittedName>
</protein>
<dbReference type="Proteomes" id="UP000252204">
    <property type="component" value="Unassembled WGS sequence"/>
</dbReference>
<dbReference type="GO" id="GO:0016787">
    <property type="term" value="F:hydrolase activity"/>
    <property type="evidence" value="ECO:0007669"/>
    <property type="project" value="UniProtKB-KW"/>
</dbReference>
<comment type="caution">
    <text evidence="2">The sequence shown here is derived from an EMBL/GenBank/DDBJ whole genome shotgun (WGS) entry which is preliminary data.</text>
</comment>
<accession>A0A365TKQ4</accession>
<keyword evidence="2" id="KW-0378">Hydrolase</keyword>
<organism evidence="2 3">
    <name type="scientific">Vreelandella sulfidaeris</name>
    <dbReference type="NCBI Taxonomy" id="115553"/>
    <lineage>
        <taxon>Bacteria</taxon>
        <taxon>Pseudomonadati</taxon>
        <taxon>Pseudomonadota</taxon>
        <taxon>Gammaproteobacteria</taxon>
        <taxon>Oceanospirillales</taxon>
        <taxon>Halomonadaceae</taxon>
        <taxon>Vreelandella</taxon>
    </lineage>
</organism>
<dbReference type="InterPro" id="IPR029058">
    <property type="entry name" value="AB_hydrolase_fold"/>
</dbReference>
<dbReference type="InterPro" id="IPR000639">
    <property type="entry name" value="Epox_hydrolase-like"/>
</dbReference>
<dbReference type="InterPro" id="IPR000073">
    <property type="entry name" value="AB_hydrolase_1"/>
</dbReference>
<dbReference type="PRINTS" id="PR00111">
    <property type="entry name" value="ABHYDROLASE"/>
</dbReference>
<dbReference type="AlphaFoldDB" id="A0A365TKQ4"/>
<dbReference type="Pfam" id="PF00561">
    <property type="entry name" value="Abhydrolase_1"/>
    <property type="match status" value="1"/>
</dbReference>
<gene>
    <name evidence="2" type="ORF">DQ400_17470</name>
</gene>
<reference evidence="3" key="1">
    <citation type="submission" date="2018-06" db="EMBL/GenBank/DDBJ databases">
        <title>Whole genome sequencing of four bacterial strains from South Shetland trench revealing bio-synthetic gene clusters.</title>
        <authorList>
            <person name="Abdel-Mageed W.M."/>
            <person name="Lehri B."/>
            <person name="Jarmusch S."/>
            <person name="Miranda K."/>
            <person name="Goodfellow M."/>
            <person name="Jaspars M."/>
            <person name="Karlyshev A.V."/>
        </authorList>
    </citation>
    <scope>NUCLEOTIDE SEQUENCE [LARGE SCALE GENOMIC DNA]</scope>
    <source>
        <strain evidence="3">SST4</strain>
    </source>
</reference>
<dbReference type="SUPFAM" id="SSF53474">
    <property type="entry name" value="alpha/beta-Hydrolases"/>
    <property type="match status" value="1"/>
</dbReference>
<dbReference type="InterPro" id="IPR050228">
    <property type="entry name" value="Carboxylesterase_BioH"/>
</dbReference>
<dbReference type="RefSeq" id="WP_113270949.1">
    <property type="nucleotide sequence ID" value="NZ_QNTU01000016.1"/>
</dbReference>
<dbReference type="PANTHER" id="PTHR43194">
    <property type="entry name" value="HYDROLASE ALPHA/BETA FOLD FAMILY"/>
    <property type="match status" value="1"/>
</dbReference>
<dbReference type="Gene3D" id="3.40.50.1820">
    <property type="entry name" value="alpha/beta hydrolase"/>
    <property type="match status" value="1"/>
</dbReference>
<dbReference type="PANTHER" id="PTHR43194:SF5">
    <property type="entry name" value="PIMELOYL-[ACYL-CARRIER PROTEIN] METHYL ESTER ESTERASE"/>
    <property type="match status" value="1"/>
</dbReference>
<proteinExistence type="predicted"/>
<dbReference type="PRINTS" id="PR00412">
    <property type="entry name" value="EPOXHYDRLASE"/>
</dbReference>
<name>A0A365TKQ4_9GAMM</name>
<dbReference type="EMBL" id="QNTU01000016">
    <property type="protein sequence ID" value="RBI65574.1"/>
    <property type="molecule type" value="Genomic_DNA"/>
</dbReference>